<sequence length="229" mass="24782">MITARKMTSSSSSSSCRGGGFSLSQTLRVRLPNNFSPRKWWTRAAAASNRHRELMMGSSFFPLTPSSSSAEDMDRSAYQRLEPAADGDENLSVQSVTSVEDLTSSGTQSRTSPQTAGGAEITAAAACEKEPNGGDVVIRRHSLLKLLSSSPTALLARLRESYTKLRETAGRTSVTVAELFVGNQMLMHVTATPVAGRKKLDAMPSKGFIDHRNSDRVKTLKTQSTVLER</sequence>
<accession>A0ABP0VWB9</accession>
<feature type="region of interest" description="Disordered" evidence="1">
    <location>
        <begin position="1"/>
        <end position="20"/>
    </location>
</feature>
<proteinExistence type="predicted"/>
<feature type="compositionally biased region" description="Polar residues" evidence="1">
    <location>
        <begin position="97"/>
        <end position="114"/>
    </location>
</feature>
<evidence type="ECO:0000313" key="3">
    <source>
        <dbReference type="Proteomes" id="UP001497444"/>
    </source>
</evidence>
<evidence type="ECO:0000256" key="1">
    <source>
        <dbReference type="SAM" id="MobiDB-lite"/>
    </source>
</evidence>
<evidence type="ECO:0000313" key="2">
    <source>
        <dbReference type="EMBL" id="CAK9258599.1"/>
    </source>
</evidence>
<dbReference type="EMBL" id="OZ020106">
    <property type="protein sequence ID" value="CAK9258599.1"/>
    <property type="molecule type" value="Genomic_DNA"/>
</dbReference>
<reference evidence="2" key="1">
    <citation type="submission" date="2024-02" db="EMBL/GenBank/DDBJ databases">
        <authorList>
            <consortium name="ELIXIR-Norway"/>
            <consortium name="Elixir Norway"/>
        </authorList>
    </citation>
    <scope>NUCLEOTIDE SEQUENCE</scope>
</reference>
<feature type="region of interest" description="Disordered" evidence="1">
    <location>
        <begin position="97"/>
        <end position="119"/>
    </location>
</feature>
<organism evidence="2 3">
    <name type="scientific">Sphagnum jensenii</name>
    <dbReference type="NCBI Taxonomy" id="128206"/>
    <lineage>
        <taxon>Eukaryota</taxon>
        <taxon>Viridiplantae</taxon>
        <taxon>Streptophyta</taxon>
        <taxon>Embryophyta</taxon>
        <taxon>Bryophyta</taxon>
        <taxon>Sphagnophytina</taxon>
        <taxon>Sphagnopsida</taxon>
        <taxon>Sphagnales</taxon>
        <taxon>Sphagnaceae</taxon>
        <taxon>Sphagnum</taxon>
    </lineage>
</organism>
<protein>
    <submittedName>
        <fullName evidence="2">Uncharacterized protein</fullName>
    </submittedName>
</protein>
<gene>
    <name evidence="2" type="ORF">CSSPJE1EN1_LOCUS4077</name>
</gene>
<keyword evidence="3" id="KW-1185">Reference proteome</keyword>
<name>A0ABP0VWB9_9BRYO</name>
<dbReference type="Proteomes" id="UP001497444">
    <property type="component" value="Chromosome 11"/>
</dbReference>